<dbReference type="Proteomes" id="UP000256988">
    <property type="component" value="Unassembled WGS sequence"/>
</dbReference>
<sequence>MSDLPRQPTARVIRAAEADAWRDGFALLEAARLMLVEQQAITEAARALAYEEGLAEGRRAAEREAVGQLAELKSRVQAYLAGLEPALADLAVGTAQQVVADWPFADRLRGATRRALTAFHDEQELVLYLAGESFTPAIAEALADLPLRLQVDDELAAGRARLCSPAACVEVTLDAQWAALRQALRPAEAGDDR</sequence>
<gene>
    <name evidence="1" type="ORF">DFO60_4515</name>
</gene>
<dbReference type="AlphaFoldDB" id="A0A3D9EBM8"/>
<name>A0A3D9EBM8_ECTOL</name>
<organism evidence="1 2">
    <name type="scientific">Ectopseudomonas oleovorans</name>
    <name type="common">Pseudomonas oleovorans</name>
    <dbReference type="NCBI Taxonomy" id="301"/>
    <lineage>
        <taxon>Bacteria</taxon>
        <taxon>Pseudomonadati</taxon>
        <taxon>Pseudomonadota</taxon>
        <taxon>Gammaproteobacteria</taxon>
        <taxon>Pseudomonadales</taxon>
        <taxon>Pseudomonadaceae</taxon>
        <taxon>Ectopseudomonas</taxon>
    </lineage>
</organism>
<evidence type="ECO:0000313" key="1">
    <source>
        <dbReference type="EMBL" id="RED00361.1"/>
    </source>
</evidence>
<keyword evidence="1" id="KW-0969">Cilium</keyword>
<dbReference type="RefSeq" id="WP_115946926.1">
    <property type="nucleotide sequence ID" value="NZ_QRDL01000008.1"/>
</dbReference>
<evidence type="ECO:0000313" key="2">
    <source>
        <dbReference type="Proteomes" id="UP000256988"/>
    </source>
</evidence>
<comment type="caution">
    <text evidence="1">The sequence shown here is derived from an EMBL/GenBank/DDBJ whole genome shotgun (WGS) entry which is preliminary data.</text>
</comment>
<keyword evidence="1" id="KW-0966">Cell projection</keyword>
<keyword evidence="1" id="KW-0282">Flagellum</keyword>
<dbReference type="EMBL" id="QRDL01000008">
    <property type="protein sequence ID" value="RED00361.1"/>
    <property type="molecule type" value="Genomic_DNA"/>
</dbReference>
<protein>
    <submittedName>
        <fullName evidence="1">Flagellar biosynthesis/type III secretory pathway protein FliH</fullName>
    </submittedName>
</protein>
<accession>A0A3D9EBM8</accession>
<proteinExistence type="predicted"/>
<reference evidence="1 2" key="1">
    <citation type="submission" date="2018-07" db="EMBL/GenBank/DDBJ databases">
        <title>Genome sequencing of rice bacterial endophytes.</title>
        <authorList>
            <person name="Venturi V."/>
        </authorList>
    </citation>
    <scope>NUCLEOTIDE SEQUENCE [LARGE SCALE GENOMIC DNA]</scope>
    <source>
        <strain evidence="1 2">AG1002</strain>
    </source>
</reference>